<dbReference type="EMBL" id="MU150393">
    <property type="protein sequence ID" value="KAF9456984.1"/>
    <property type="molecule type" value="Genomic_DNA"/>
</dbReference>
<evidence type="ECO:0000259" key="1">
    <source>
        <dbReference type="Pfam" id="PF06985"/>
    </source>
</evidence>
<name>A0A9P6CDE3_9AGAR</name>
<protein>
    <submittedName>
        <fullName evidence="2">Heterokaryon incompatibility protein-domain-containing protein</fullName>
    </submittedName>
</protein>
<dbReference type="Proteomes" id="UP000807353">
    <property type="component" value="Unassembled WGS sequence"/>
</dbReference>
<dbReference type="PANTHER" id="PTHR33112">
    <property type="entry name" value="DOMAIN PROTEIN, PUTATIVE-RELATED"/>
    <property type="match status" value="1"/>
</dbReference>
<sequence>MGEATENLEKALHPLPYDEAFIAPLTSTHPSESSYLDPDIKRLVCARCWETVFSIESFHNMWERSVEGIELGENSMPSQDLYNSSLTYRTPPWGEILKSADAFCGYCTWIRNTRRVALPEEPPTHEVLIVTVLFDLLSAVQRMKITFWTDTKSLSSLSPYNTGIYAEPEDPASRYITARNVVWKVDHSTSYELSLKCINACSRHERCPRPVPTILPTRVLDCNDPLRLRLVATHAFKKDFFAALSYVWGGPQLHCTTTENINGYYSFIEPAKIPKTISDAVIVTRRLGLRYLWVDSFCIIQDSDDDKAHEISKMRLTFRDAFITILAARANAVSEGFLQNVFPSLHFAPIRLPFRCPDGTIGTITVVRHAQLPEAVDSRAWCLEERVLSPRILVFSTLGLQYECQTARVNVNGSALGLPPTIARLPDYVFAAEPSDNAEWELNISWDLILQQYTASNLTNQEDKLLALAGVAEQVHRFWPQSRYIAGLWTHRLPQALLWEQQSHKVRPKAYRAPSWSWASVDGQIMPGEISGRSDAWHAASKRPRDSVVICEVKSVVVNLKHAGSPYGEVTSACLVLCADLVRATWNTQEDSVPRVLVPDDKTGHGLLVAGRRGLENSVGLVGLDAVELPEDSVAEITLAGVLKNGVPLPFITRLGQYDIRGLILLPAHKQGEGGVTIYRRIGEFIMNAENWSPICKQDIQIV</sequence>
<gene>
    <name evidence="2" type="ORF">BDZ94DRAFT_1228685</name>
</gene>
<evidence type="ECO:0000313" key="3">
    <source>
        <dbReference type="Proteomes" id="UP000807353"/>
    </source>
</evidence>
<reference evidence="2" key="1">
    <citation type="submission" date="2020-11" db="EMBL/GenBank/DDBJ databases">
        <authorList>
            <consortium name="DOE Joint Genome Institute"/>
            <person name="Ahrendt S."/>
            <person name="Riley R."/>
            <person name="Andreopoulos W."/>
            <person name="Labutti K."/>
            <person name="Pangilinan J."/>
            <person name="Ruiz-Duenas F.J."/>
            <person name="Barrasa J.M."/>
            <person name="Sanchez-Garcia M."/>
            <person name="Camarero S."/>
            <person name="Miyauchi S."/>
            <person name="Serrano A."/>
            <person name="Linde D."/>
            <person name="Babiker R."/>
            <person name="Drula E."/>
            <person name="Ayuso-Fernandez I."/>
            <person name="Pacheco R."/>
            <person name="Padilla G."/>
            <person name="Ferreira P."/>
            <person name="Barriuso J."/>
            <person name="Kellner H."/>
            <person name="Castanera R."/>
            <person name="Alfaro M."/>
            <person name="Ramirez L."/>
            <person name="Pisabarro A.G."/>
            <person name="Kuo A."/>
            <person name="Tritt A."/>
            <person name="Lipzen A."/>
            <person name="He G."/>
            <person name="Yan M."/>
            <person name="Ng V."/>
            <person name="Cullen D."/>
            <person name="Martin F."/>
            <person name="Rosso M.-N."/>
            <person name="Henrissat B."/>
            <person name="Hibbett D."/>
            <person name="Martinez A.T."/>
            <person name="Grigoriev I.V."/>
        </authorList>
    </citation>
    <scope>NUCLEOTIDE SEQUENCE</scope>
    <source>
        <strain evidence="2">CBS 247.69</strain>
    </source>
</reference>
<comment type="caution">
    <text evidence="2">The sequence shown here is derived from an EMBL/GenBank/DDBJ whole genome shotgun (WGS) entry which is preliminary data.</text>
</comment>
<accession>A0A9P6CDE3</accession>
<dbReference type="InterPro" id="IPR010730">
    <property type="entry name" value="HET"/>
</dbReference>
<keyword evidence="3" id="KW-1185">Reference proteome</keyword>
<evidence type="ECO:0000313" key="2">
    <source>
        <dbReference type="EMBL" id="KAF9456984.1"/>
    </source>
</evidence>
<feature type="domain" description="Heterokaryon incompatibility" evidence="1">
    <location>
        <begin position="241"/>
        <end position="384"/>
    </location>
</feature>
<organism evidence="2 3">
    <name type="scientific">Collybia nuda</name>
    <dbReference type="NCBI Taxonomy" id="64659"/>
    <lineage>
        <taxon>Eukaryota</taxon>
        <taxon>Fungi</taxon>
        <taxon>Dikarya</taxon>
        <taxon>Basidiomycota</taxon>
        <taxon>Agaricomycotina</taxon>
        <taxon>Agaricomycetes</taxon>
        <taxon>Agaricomycetidae</taxon>
        <taxon>Agaricales</taxon>
        <taxon>Tricholomatineae</taxon>
        <taxon>Clitocybaceae</taxon>
        <taxon>Collybia</taxon>
    </lineage>
</organism>
<dbReference type="PANTHER" id="PTHR33112:SF16">
    <property type="entry name" value="HETEROKARYON INCOMPATIBILITY DOMAIN-CONTAINING PROTEIN"/>
    <property type="match status" value="1"/>
</dbReference>
<dbReference type="OrthoDB" id="5125733at2759"/>
<dbReference type="Pfam" id="PF06985">
    <property type="entry name" value="HET"/>
    <property type="match status" value="1"/>
</dbReference>
<dbReference type="AlphaFoldDB" id="A0A9P6CDE3"/>
<proteinExistence type="predicted"/>